<dbReference type="GO" id="GO:0006598">
    <property type="term" value="P:polyamine catabolic process"/>
    <property type="evidence" value="ECO:0007669"/>
    <property type="project" value="TreeGrafter"/>
</dbReference>
<organism evidence="1 2">
    <name type="scientific">Candidatus Mediterraneibacter stercoravium</name>
    <dbReference type="NCBI Taxonomy" id="2838685"/>
    <lineage>
        <taxon>Bacteria</taxon>
        <taxon>Bacillati</taxon>
        <taxon>Bacillota</taxon>
        <taxon>Clostridia</taxon>
        <taxon>Lachnospirales</taxon>
        <taxon>Lachnospiraceae</taxon>
        <taxon>Mediterraneibacter</taxon>
    </lineage>
</organism>
<dbReference type="GO" id="GO:0005829">
    <property type="term" value="C:cytosol"/>
    <property type="evidence" value="ECO:0007669"/>
    <property type="project" value="TreeGrafter"/>
</dbReference>
<dbReference type="InterPro" id="IPR029062">
    <property type="entry name" value="Class_I_gatase-like"/>
</dbReference>
<dbReference type="InterPro" id="IPR011697">
    <property type="entry name" value="Peptidase_C26"/>
</dbReference>
<dbReference type="InterPro" id="IPR044668">
    <property type="entry name" value="PuuD-like"/>
</dbReference>
<dbReference type="Pfam" id="PF07722">
    <property type="entry name" value="Peptidase_C26"/>
    <property type="match status" value="1"/>
</dbReference>
<proteinExistence type="predicted"/>
<gene>
    <name evidence="1" type="ORF">H9723_12055</name>
</gene>
<reference evidence="1" key="2">
    <citation type="submission" date="2021-04" db="EMBL/GenBank/DDBJ databases">
        <authorList>
            <person name="Gilroy R."/>
        </authorList>
    </citation>
    <scope>NUCLEOTIDE SEQUENCE</scope>
    <source>
        <strain evidence="1">CHK196-3914</strain>
    </source>
</reference>
<dbReference type="PROSITE" id="PS51273">
    <property type="entry name" value="GATASE_TYPE_1"/>
    <property type="match status" value="1"/>
</dbReference>
<comment type="caution">
    <text evidence="1">The sequence shown here is derived from an EMBL/GenBank/DDBJ whole genome shotgun (WGS) entry which is preliminary data.</text>
</comment>
<dbReference type="Proteomes" id="UP000824116">
    <property type="component" value="Unassembled WGS sequence"/>
</dbReference>
<reference evidence="1" key="1">
    <citation type="journal article" date="2021" name="PeerJ">
        <title>Extensive microbial diversity within the chicken gut microbiome revealed by metagenomics and culture.</title>
        <authorList>
            <person name="Gilroy R."/>
            <person name="Ravi A."/>
            <person name="Getino M."/>
            <person name="Pursley I."/>
            <person name="Horton D.L."/>
            <person name="Alikhan N.F."/>
            <person name="Baker D."/>
            <person name="Gharbi K."/>
            <person name="Hall N."/>
            <person name="Watson M."/>
            <person name="Adriaenssens E.M."/>
            <person name="Foster-Nyarko E."/>
            <person name="Jarju S."/>
            <person name="Secka A."/>
            <person name="Antonio M."/>
            <person name="Oren A."/>
            <person name="Chaudhuri R.R."/>
            <person name="La Ragione R."/>
            <person name="Hildebrand F."/>
            <person name="Pallen M.J."/>
        </authorList>
    </citation>
    <scope>NUCLEOTIDE SEQUENCE</scope>
    <source>
        <strain evidence="1">CHK196-3914</strain>
    </source>
</reference>
<protein>
    <submittedName>
        <fullName evidence="1">Gamma-glutamyl-gamma-aminobutyrate hydrolase family protein</fullName>
    </submittedName>
</protein>
<sequence>MEPTIGIVVCGFTGNRQFVTNPYIQAIRYSKGLPVILPLVRSDRILDQYAGLCDGFLFCGGGDITPLLFGEEPRDGNGKTSITVDLFQIRLMKKILQTGKPVLAICRGMQILSVACGGSIWQDMKMIPGNVLNHMQQSASRSDISHRIRTERDSLLRRYIGSVLYVNSFHHQSVNAPGKNMLVSARAQDGTIEAIELSGHPFALGVQWHPECMYRTSPEMRSLFHEFIAHSLITQPK</sequence>
<accession>A0A9D2GBX4</accession>
<dbReference type="GO" id="GO:0033969">
    <property type="term" value="F:gamma-glutamyl-gamma-aminobutyrate hydrolase activity"/>
    <property type="evidence" value="ECO:0007669"/>
    <property type="project" value="TreeGrafter"/>
</dbReference>
<dbReference type="PANTHER" id="PTHR43235:SF1">
    <property type="entry name" value="GLUTAMINE AMIDOTRANSFERASE PB2B2.05-RELATED"/>
    <property type="match status" value="1"/>
</dbReference>
<dbReference type="Gene3D" id="3.40.50.880">
    <property type="match status" value="1"/>
</dbReference>
<dbReference type="SUPFAM" id="SSF52317">
    <property type="entry name" value="Class I glutamine amidotransferase-like"/>
    <property type="match status" value="1"/>
</dbReference>
<dbReference type="PANTHER" id="PTHR43235">
    <property type="entry name" value="GLUTAMINE AMIDOTRANSFERASE PB2B2.05-RELATED"/>
    <property type="match status" value="1"/>
</dbReference>
<name>A0A9D2GBX4_9FIRM</name>
<dbReference type="AlphaFoldDB" id="A0A9D2GBX4"/>
<dbReference type="EMBL" id="DXAY01000274">
    <property type="protein sequence ID" value="HIZ75955.1"/>
    <property type="molecule type" value="Genomic_DNA"/>
</dbReference>
<keyword evidence="1" id="KW-0378">Hydrolase</keyword>
<evidence type="ECO:0000313" key="1">
    <source>
        <dbReference type="EMBL" id="HIZ75955.1"/>
    </source>
</evidence>
<evidence type="ECO:0000313" key="2">
    <source>
        <dbReference type="Proteomes" id="UP000824116"/>
    </source>
</evidence>
<dbReference type="CDD" id="cd01745">
    <property type="entry name" value="GATase1_2"/>
    <property type="match status" value="1"/>
</dbReference>